<evidence type="ECO:0000313" key="2">
    <source>
        <dbReference type="Proteomes" id="UP000431264"/>
    </source>
</evidence>
<comment type="caution">
    <text evidence="1">The sequence shown here is derived from an EMBL/GenBank/DDBJ whole genome shotgun (WGS) entry which is preliminary data.</text>
</comment>
<organism evidence="1 2">
    <name type="scientific">Flavobacterium profundi</name>
    <dbReference type="NCBI Taxonomy" id="1774945"/>
    <lineage>
        <taxon>Bacteria</taxon>
        <taxon>Pseudomonadati</taxon>
        <taxon>Bacteroidota</taxon>
        <taxon>Flavobacteriia</taxon>
        <taxon>Flavobacteriales</taxon>
        <taxon>Flavobacteriaceae</taxon>
        <taxon>Flavobacterium</taxon>
    </lineage>
</organism>
<dbReference type="AlphaFoldDB" id="A0A6I4IRN6"/>
<keyword evidence="2" id="KW-1185">Reference proteome</keyword>
<evidence type="ECO:0000313" key="1">
    <source>
        <dbReference type="EMBL" id="MVO07557.1"/>
    </source>
</evidence>
<name>A0A6I4IRN6_9FLAO</name>
<dbReference type="Proteomes" id="UP000431264">
    <property type="component" value="Unassembled WGS sequence"/>
</dbReference>
<dbReference type="EMBL" id="WQLW01000001">
    <property type="protein sequence ID" value="MVO07557.1"/>
    <property type="molecule type" value="Genomic_DNA"/>
</dbReference>
<reference evidence="2" key="1">
    <citation type="submission" date="2019-05" db="EMBL/GenBank/DDBJ databases">
        <title>Flavobacterium profundi sp. nov., isolated from a deep-sea seamount.</title>
        <authorList>
            <person name="Zhang D.-C."/>
        </authorList>
    </citation>
    <scope>NUCLEOTIDE SEQUENCE [LARGE SCALE GENOMIC DNA]</scope>
    <source>
        <strain evidence="2">TP390</strain>
    </source>
</reference>
<accession>A0A6I4IRN6</accession>
<dbReference type="OrthoDB" id="1437932at2"/>
<sequence length="162" mass="19294">MGNKRKGQLTFDKEWHKHLRKMGKRFFWKGERLAEKKMIQEDVIERKELNELPMLTFEKLFDLVEENHFKNEIDQKIATKILEAENDWPTPIQSLNDFILILEKEIGGKVTQTSLNYLISKYNQNLKYSWEGESVCTLLEIFELTDAVELKKIFNNLIEKSK</sequence>
<dbReference type="RefSeq" id="WP_140995982.1">
    <property type="nucleotide sequence ID" value="NZ_VDCZ01000001.1"/>
</dbReference>
<proteinExistence type="predicted"/>
<gene>
    <name evidence="1" type="ORF">GOQ30_00095</name>
</gene>
<protein>
    <submittedName>
        <fullName evidence="1">Uncharacterized protein</fullName>
    </submittedName>
</protein>